<reference evidence="1" key="1">
    <citation type="submission" date="2023-07" db="EMBL/GenBank/DDBJ databases">
        <title>Sorghum-associated microbial communities from plants grown in Nebraska, USA.</title>
        <authorList>
            <person name="Schachtman D."/>
        </authorList>
    </citation>
    <scope>NUCLEOTIDE SEQUENCE</scope>
    <source>
        <strain evidence="1">DS2795</strain>
    </source>
</reference>
<evidence type="ECO:0000313" key="1">
    <source>
        <dbReference type="EMBL" id="MDP9921214.1"/>
    </source>
</evidence>
<evidence type="ECO:0000313" key="2">
    <source>
        <dbReference type="Proteomes" id="UP001244295"/>
    </source>
</evidence>
<dbReference type="AlphaFoldDB" id="A0AAW8DP10"/>
<organism evidence="1 2">
    <name type="scientific">Variovorax boronicumulans</name>
    <dbReference type="NCBI Taxonomy" id="436515"/>
    <lineage>
        <taxon>Bacteria</taxon>
        <taxon>Pseudomonadati</taxon>
        <taxon>Pseudomonadota</taxon>
        <taxon>Betaproteobacteria</taxon>
        <taxon>Burkholderiales</taxon>
        <taxon>Comamonadaceae</taxon>
        <taxon>Variovorax</taxon>
    </lineage>
</organism>
<comment type="caution">
    <text evidence="1">The sequence shown here is derived from an EMBL/GenBank/DDBJ whole genome shotgun (WGS) entry which is preliminary data.</text>
</comment>
<proteinExistence type="predicted"/>
<accession>A0AAW8DP10</accession>
<dbReference type="Proteomes" id="UP001244295">
    <property type="component" value="Unassembled WGS sequence"/>
</dbReference>
<gene>
    <name evidence="1" type="ORF">J2W25_000219</name>
</gene>
<dbReference type="EMBL" id="JAUSRR010000001">
    <property type="protein sequence ID" value="MDP9921214.1"/>
    <property type="molecule type" value="Genomic_DNA"/>
</dbReference>
<protein>
    <submittedName>
        <fullName evidence="1">Uncharacterized protein</fullName>
    </submittedName>
</protein>
<dbReference type="RefSeq" id="WP_307585205.1">
    <property type="nucleotide sequence ID" value="NZ_JAUSRQ010000008.1"/>
</dbReference>
<name>A0AAW8DP10_9BURK</name>
<sequence>MKEFHALAIEEVEGSIDRLKAEGLLLEEMVSIAEADVLCCRFLGRRINIKIDLAYGAEIDPVDSFSSKEIDEISNLILAKL</sequence>